<sequence>MRRALAAALALLAAPAAGEPAFRDLTEALPVAHVYDGDWAFYVGGGVAVFDCDDDGYLDLYAAGGAGPARLFVNRTARAGAPPAFGLADAPEAALTDVTGAYPLDLDGDGRLDLFVLRSGPNAVLRGLGGCRFERAEAALGIAPGDGWSTAFAAAWGPGDERPTLAVGNYVDRDDPAGPFGTCDTHQLFRPEADGYGTPEIIAPGHCTLAMLFTDWSGRGTPDLWISNDRHYYVRDGQEQLFRVWPRLAEWRAEEGWERQMLWGMGLAARDITGDARPEIAVTSMADQKLYELQGDGAAPRFASIAFARGTTAHRPHTGDEGRPSTGWHVEFGDVDNNGRDDLFIAKGNVNQMPDMAEFDPDNLLMQQPDGRFVERASVAGVASGARGRGAALADLNRDGRLDLVVVQRRAPMKLHENVTPDAGGWVALRLAQPGGNRFAVGARIELEAGGRTWFREVQVGGGHAGGQAGHAHFGLGSAEEVRARVRWPDGEIGPWRALGPGRFWLLERGMEPVAEAAAR</sequence>
<comment type="caution">
    <text evidence="4">The sequence shown here is derived from an EMBL/GenBank/DDBJ whole genome shotgun (WGS) entry which is preliminary data.</text>
</comment>
<dbReference type="EMBL" id="AAOT01000013">
    <property type="protein sequence ID" value="EAR51346.1"/>
    <property type="molecule type" value="Genomic_DNA"/>
</dbReference>
<dbReference type="InterPro" id="IPR028994">
    <property type="entry name" value="Integrin_alpha_N"/>
</dbReference>
<proteinExistence type="predicted"/>
<dbReference type="RefSeq" id="WP_007256578.1">
    <property type="nucleotide sequence ID" value="NZ_CH724108.1"/>
</dbReference>
<dbReference type="eggNOG" id="COG3118">
    <property type="taxonomic scope" value="Bacteria"/>
</dbReference>
<dbReference type="SUPFAM" id="SSF69318">
    <property type="entry name" value="Integrin alpha N-terminal domain"/>
    <property type="match status" value="2"/>
</dbReference>
<dbReference type="HOGENOM" id="CLU_017657_0_0_5"/>
<feature type="signal peptide" evidence="2">
    <location>
        <begin position="1"/>
        <end position="18"/>
    </location>
</feature>
<organism evidence="4 5">
    <name type="scientific">Oceanicola granulosus (strain ATCC BAA-861 / DSM 15982 / KCTC 12143 / HTCC2516)</name>
    <dbReference type="NCBI Taxonomy" id="314256"/>
    <lineage>
        <taxon>Bacteria</taxon>
        <taxon>Pseudomonadati</taxon>
        <taxon>Pseudomonadota</taxon>
        <taxon>Alphaproteobacteria</taxon>
        <taxon>Rhodobacterales</taxon>
        <taxon>Roseobacteraceae</taxon>
        <taxon>Oceanicola</taxon>
    </lineage>
</organism>
<keyword evidence="1 2" id="KW-0732">Signal</keyword>
<keyword evidence="5" id="KW-1185">Reference proteome</keyword>
<dbReference type="Gene3D" id="2.130.10.130">
    <property type="entry name" value="Integrin alpha, N-terminal"/>
    <property type="match status" value="1"/>
</dbReference>
<dbReference type="AlphaFoldDB" id="Q2CFE9"/>
<evidence type="ECO:0000259" key="3">
    <source>
        <dbReference type="Pfam" id="PF07593"/>
    </source>
</evidence>
<evidence type="ECO:0000313" key="5">
    <source>
        <dbReference type="Proteomes" id="UP000003635"/>
    </source>
</evidence>
<gene>
    <name evidence="4" type="ORF">OG2516_15319</name>
</gene>
<feature type="domain" description="ASPIC/UnbV" evidence="3">
    <location>
        <begin position="440"/>
        <end position="499"/>
    </location>
</feature>
<dbReference type="PANTHER" id="PTHR16026:SF0">
    <property type="entry name" value="CARTILAGE ACIDIC PROTEIN 1"/>
    <property type="match status" value="1"/>
</dbReference>
<name>Q2CFE9_OCEGH</name>
<dbReference type="STRING" id="314256.OG2516_15319"/>
<dbReference type="InterPro" id="IPR011519">
    <property type="entry name" value="UnbV_ASPIC"/>
</dbReference>
<reference evidence="4 5" key="1">
    <citation type="journal article" date="2010" name="J. Bacteriol.">
        <title>Genome sequences of Oceanicola granulosus HTCC2516(T) and Oceanicola batsensis HTCC2597(TDelta).</title>
        <authorList>
            <person name="Thrash J.C."/>
            <person name="Cho J.C."/>
            <person name="Vergin K.L."/>
            <person name="Giovannoni S.J."/>
        </authorList>
    </citation>
    <scope>NUCLEOTIDE SEQUENCE [LARGE SCALE GENOMIC DNA]</scope>
    <source>
        <strain evidence="5">ATCC BAA-861 / DSM 15982 / KCTC 12143 / HTCC2516</strain>
    </source>
</reference>
<protein>
    <submittedName>
        <fullName evidence="4">FG-GAP repeat domain protein</fullName>
    </submittedName>
</protein>
<dbReference type="Pfam" id="PF07593">
    <property type="entry name" value="UnbV_ASPIC"/>
    <property type="match status" value="1"/>
</dbReference>
<evidence type="ECO:0000313" key="4">
    <source>
        <dbReference type="EMBL" id="EAR51346.1"/>
    </source>
</evidence>
<feature type="chain" id="PRO_5004207250" evidence="2">
    <location>
        <begin position="19"/>
        <end position="520"/>
    </location>
</feature>
<dbReference type="InterPro" id="IPR013517">
    <property type="entry name" value="FG-GAP"/>
</dbReference>
<dbReference type="OrthoDB" id="1488578at2"/>
<evidence type="ECO:0000256" key="1">
    <source>
        <dbReference type="ARBA" id="ARBA00022729"/>
    </source>
</evidence>
<dbReference type="Proteomes" id="UP000003635">
    <property type="component" value="Unassembled WGS sequence"/>
</dbReference>
<dbReference type="Pfam" id="PF13517">
    <property type="entry name" value="FG-GAP_3"/>
    <property type="match status" value="1"/>
</dbReference>
<evidence type="ECO:0000256" key="2">
    <source>
        <dbReference type="SAM" id="SignalP"/>
    </source>
</evidence>
<accession>Q2CFE9</accession>
<dbReference type="InterPro" id="IPR027039">
    <property type="entry name" value="Crtac1"/>
</dbReference>
<dbReference type="PANTHER" id="PTHR16026">
    <property type="entry name" value="CARTILAGE ACIDIC PROTEIN 1"/>
    <property type="match status" value="1"/>
</dbReference>